<reference evidence="2 3" key="1">
    <citation type="submission" date="2019-01" db="EMBL/GenBank/DDBJ databases">
        <title>A draft genome assembly of the solar-powered sea slug Elysia chlorotica.</title>
        <authorList>
            <person name="Cai H."/>
            <person name="Li Q."/>
            <person name="Fang X."/>
            <person name="Li J."/>
            <person name="Curtis N.E."/>
            <person name="Altenburger A."/>
            <person name="Shibata T."/>
            <person name="Feng M."/>
            <person name="Maeda T."/>
            <person name="Schwartz J.A."/>
            <person name="Shigenobu S."/>
            <person name="Lundholm N."/>
            <person name="Nishiyama T."/>
            <person name="Yang H."/>
            <person name="Hasebe M."/>
            <person name="Li S."/>
            <person name="Pierce S.K."/>
            <person name="Wang J."/>
        </authorList>
    </citation>
    <scope>NUCLEOTIDE SEQUENCE [LARGE SCALE GENOMIC DNA]</scope>
    <source>
        <strain evidence="2">EC2010</strain>
        <tissue evidence="2">Whole organism of an adult</tissue>
    </source>
</reference>
<dbReference type="AlphaFoldDB" id="A0A3S1BC34"/>
<dbReference type="OrthoDB" id="5954868at2759"/>
<keyword evidence="1" id="KW-0472">Membrane</keyword>
<sequence length="229" mass="25727">MLSQILSIRKARYILLLLVLVVCLYLGLIRLMTPNRSFKRTNVQVKSVWSDACPTWPPDPATPANGSLVLTGGMPSPDMTNMLFEMLRERLGQVKDRPIPDFSKSCDISSPDLLACTSYDCKDKISDNLEDRVKDVLSAPELQLTNEHRAAIAAFSNMFPADDILIVSATSSNHFGETQKMFKSLHEVVYPTLKNFTAVLVDIGLTEAERKRAEAKCRCRVVRFPHHLF</sequence>
<proteinExistence type="predicted"/>
<name>A0A3S1BC34_ELYCH</name>
<evidence type="ECO:0000256" key="1">
    <source>
        <dbReference type="SAM" id="Phobius"/>
    </source>
</evidence>
<gene>
    <name evidence="2" type="ORF">EGW08_015089</name>
</gene>
<dbReference type="EMBL" id="RQTK01000606">
    <property type="protein sequence ID" value="RUS77154.1"/>
    <property type="molecule type" value="Genomic_DNA"/>
</dbReference>
<organism evidence="2 3">
    <name type="scientific">Elysia chlorotica</name>
    <name type="common">Eastern emerald elysia</name>
    <name type="synonym">Sea slug</name>
    <dbReference type="NCBI Taxonomy" id="188477"/>
    <lineage>
        <taxon>Eukaryota</taxon>
        <taxon>Metazoa</taxon>
        <taxon>Spiralia</taxon>
        <taxon>Lophotrochozoa</taxon>
        <taxon>Mollusca</taxon>
        <taxon>Gastropoda</taxon>
        <taxon>Heterobranchia</taxon>
        <taxon>Euthyneura</taxon>
        <taxon>Panpulmonata</taxon>
        <taxon>Sacoglossa</taxon>
        <taxon>Placobranchoidea</taxon>
        <taxon>Plakobranchidae</taxon>
        <taxon>Elysia</taxon>
    </lineage>
</organism>
<keyword evidence="1" id="KW-1133">Transmembrane helix</keyword>
<dbReference type="Proteomes" id="UP000271974">
    <property type="component" value="Unassembled WGS sequence"/>
</dbReference>
<evidence type="ECO:0000313" key="3">
    <source>
        <dbReference type="Proteomes" id="UP000271974"/>
    </source>
</evidence>
<feature type="transmembrane region" description="Helical" evidence="1">
    <location>
        <begin position="12"/>
        <end position="32"/>
    </location>
</feature>
<comment type="caution">
    <text evidence="2">The sequence shown here is derived from an EMBL/GenBank/DDBJ whole genome shotgun (WGS) entry which is preliminary data.</text>
</comment>
<feature type="non-terminal residue" evidence="2">
    <location>
        <position position="229"/>
    </location>
</feature>
<keyword evidence="3" id="KW-1185">Reference proteome</keyword>
<protein>
    <submittedName>
        <fullName evidence="2">Uncharacterized protein</fullName>
    </submittedName>
</protein>
<accession>A0A3S1BC34</accession>
<evidence type="ECO:0000313" key="2">
    <source>
        <dbReference type="EMBL" id="RUS77154.1"/>
    </source>
</evidence>
<keyword evidence="1" id="KW-0812">Transmembrane</keyword>